<keyword evidence="3" id="KW-0687">Ribonucleoprotein</keyword>
<dbReference type="InterPro" id="IPR013823">
    <property type="entry name" value="Ribosomal_bL12_C"/>
</dbReference>
<dbReference type="Gene3D" id="1.20.5.710">
    <property type="entry name" value="Single helix bin"/>
    <property type="match status" value="1"/>
</dbReference>
<dbReference type="FunFam" id="3.30.1390.10:FF:000001">
    <property type="entry name" value="50S ribosomal protein L7/L12"/>
    <property type="match status" value="1"/>
</dbReference>
<dbReference type="InterPro" id="IPR036235">
    <property type="entry name" value="Ribosomal_bL12_oligo_N_sf"/>
</dbReference>
<dbReference type="InterPro" id="IPR014719">
    <property type="entry name" value="Ribosomal_bL12_C/ClpS-like"/>
</dbReference>
<evidence type="ECO:0000259" key="4">
    <source>
        <dbReference type="Pfam" id="PF00542"/>
    </source>
</evidence>
<dbReference type="AlphaFoldDB" id="A0A146M295"/>
<dbReference type="PANTHER" id="PTHR45987">
    <property type="entry name" value="39S RIBOSOMAL PROTEIN L12"/>
    <property type="match status" value="1"/>
</dbReference>
<reference evidence="6" key="1">
    <citation type="journal article" date="2016" name="Gigascience">
        <title>De novo construction of an expanded transcriptome assembly for the western tarnished plant bug, Lygus hesperus.</title>
        <authorList>
            <person name="Tassone E.E."/>
            <person name="Geib S.M."/>
            <person name="Hall B."/>
            <person name="Fabrick J.A."/>
            <person name="Brent C.S."/>
            <person name="Hull J.J."/>
        </authorList>
    </citation>
    <scope>NUCLEOTIDE SEQUENCE</scope>
</reference>
<accession>A0A146M295</accession>
<sequence length="173" mass="18825">MILARSFSRALRSTRSLSSSTQLRRAEPLAVPVPDGSPPQYSVKIEKLVDEISKMTLLEVSELTTALKSRLNLPDAPVMMGGFAPAPAKAEDEEEEAPKAVQTSFTVKLMKFNDSQKVALIKECKNILDGMNLVQAKKFVESAPVVVKADIAKDEAEKLKEALSKVGAEIVIE</sequence>
<evidence type="ECO:0000259" key="5">
    <source>
        <dbReference type="Pfam" id="PF16320"/>
    </source>
</evidence>
<dbReference type="GO" id="GO:0003735">
    <property type="term" value="F:structural constituent of ribosome"/>
    <property type="evidence" value="ECO:0007669"/>
    <property type="project" value="InterPro"/>
</dbReference>
<name>A0A146M295_LYGHE</name>
<dbReference type="PANTHER" id="PTHR45987:SF4">
    <property type="entry name" value="LARGE RIBOSOMAL SUBUNIT PROTEIN BL12M"/>
    <property type="match status" value="1"/>
</dbReference>
<gene>
    <name evidence="6" type="primary">Mrpl12</name>
    <name evidence="6" type="ORF">g.55299</name>
</gene>
<dbReference type="GO" id="GO:0005762">
    <property type="term" value="C:mitochondrial large ribosomal subunit"/>
    <property type="evidence" value="ECO:0007669"/>
    <property type="project" value="TreeGrafter"/>
</dbReference>
<protein>
    <submittedName>
        <fullName evidence="6">39S ribosomal protein L12, mitochondrial</fullName>
    </submittedName>
</protein>
<evidence type="ECO:0000256" key="2">
    <source>
        <dbReference type="ARBA" id="ARBA00022980"/>
    </source>
</evidence>
<dbReference type="InterPro" id="IPR000206">
    <property type="entry name" value="Ribosomal_bL12"/>
</dbReference>
<dbReference type="InterPro" id="IPR008932">
    <property type="entry name" value="Ribosomal_bL12_oligo"/>
</dbReference>
<dbReference type="Pfam" id="PF16320">
    <property type="entry name" value="Ribosomal_L12_N"/>
    <property type="match status" value="1"/>
</dbReference>
<evidence type="ECO:0000313" key="6">
    <source>
        <dbReference type="EMBL" id="JAQ13549.1"/>
    </source>
</evidence>
<comment type="similarity">
    <text evidence="1">Belongs to the bacterial ribosomal protein bL12 family.</text>
</comment>
<organism evidence="6">
    <name type="scientific">Lygus hesperus</name>
    <name type="common">Western plant bug</name>
    <dbReference type="NCBI Taxonomy" id="30085"/>
    <lineage>
        <taxon>Eukaryota</taxon>
        <taxon>Metazoa</taxon>
        <taxon>Ecdysozoa</taxon>
        <taxon>Arthropoda</taxon>
        <taxon>Hexapoda</taxon>
        <taxon>Insecta</taxon>
        <taxon>Pterygota</taxon>
        <taxon>Neoptera</taxon>
        <taxon>Paraneoptera</taxon>
        <taxon>Hemiptera</taxon>
        <taxon>Heteroptera</taxon>
        <taxon>Panheteroptera</taxon>
        <taxon>Cimicomorpha</taxon>
        <taxon>Miridae</taxon>
        <taxon>Mirini</taxon>
        <taxon>Lygus</taxon>
    </lineage>
</organism>
<dbReference type="GO" id="GO:0006412">
    <property type="term" value="P:translation"/>
    <property type="evidence" value="ECO:0007669"/>
    <property type="project" value="InterPro"/>
</dbReference>
<evidence type="ECO:0000256" key="3">
    <source>
        <dbReference type="ARBA" id="ARBA00023274"/>
    </source>
</evidence>
<dbReference type="SUPFAM" id="SSF48300">
    <property type="entry name" value="Ribosomal protein L7/12, oligomerisation (N-terminal) domain"/>
    <property type="match status" value="1"/>
</dbReference>
<dbReference type="HAMAP" id="MF_00368">
    <property type="entry name" value="Ribosomal_bL12"/>
    <property type="match status" value="1"/>
</dbReference>
<feature type="domain" description="Large ribosomal subunit protein bL12 C-terminal" evidence="4">
    <location>
        <begin position="105"/>
        <end position="172"/>
    </location>
</feature>
<evidence type="ECO:0000256" key="1">
    <source>
        <dbReference type="ARBA" id="ARBA00007197"/>
    </source>
</evidence>
<dbReference type="Pfam" id="PF00542">
    <property type="entry name" value="Ribosomal_L12"/>
    <property type="match status" value="1"/>
</dbReference>
<keyword evidence="2 6" id="KW-0689">Ribosomal protein</keyword>
<feature type="domain" description="Large ribosomal subunit protein bL12 oligomerization" evidence="5">
    <location>
        <begin position="44"/>
        <end position="90"/>
    </location>
</feature>
<proteinExistence type="inferred from homology"/>
<dbReference type="Gene3D" id="3.30.1390.10">
    <property type="match status" value="1"/>
</dbReference>
<dbReference type="EMBL" id="GDHC01005080">
    <property type="protein sequence ID" value="JAQ13549.1"/>
    <property type="molecule type" value="Transcribed_RNA"/>
</dbReference>
<dbReference type="SUPFAM" id="SSF54736">
    <property type="entry name" value="ClpS-like"/>
    <property type="match status" value="1"/>
</dbReference>
<dbReference type="GO" id="GO:0003729">
    <property type="term" value="F:mRNA binding"/>
    <property type="evidence" value="ECO:0007669"/>
    <property type="project" value="TreeGrafter"/>
</dbReference>